<feature type="transmembrane region" description="Helical" evidence="6">
    <location>
        <begin position="141"/>
        <end position="162"/>
    </location>
</feature>
<protein>
    <submittedName>
        <fullName evidence="8">MFS transporter</fullName>
    </submittedName>
</protein>
<proteinExistence type="predicted"/>
<dbReference type="PANTHER" id="PTHR42718:SF9">
    <property type="entry name" value="MAJOR FACILITATOR SUPERFAMILY MULTIDRUG TRANSPORTER MFSC"/>
    <property type="match status" value="1"/>
</dbReference>
<evidence type="ECO:0000259" key="7">
    <source>
        <dbReference type="PROSITE" id="PS50850"/>
    </source>
</evidence>
<evidence type="ECO:0000256" key="2">
    <source>
        <dbReference type="ARBA" id="ARBA00022448"/>
    </source>
</evidence>
<dbReference type="AlphaFoldDB" id="A0A8U0FTW9"/>
<evidence type="ECO:0000256" key="1">
    <source>
        <dbReference type="ARBA" id="ARBA00004141"/>
    </source>
</evidence>
<dbReference type="SUPFAM" id="SSF103473">
    <property type="entry name" value="MFS general substrate transporter"/>
    <property type="match status" value="1"/>
</dbReference>
<dbReference type="GO" id="GO:0022857">
    <property type="term" value="F:transmembrane transporter activity"/>
    <property type="evidence" value="ECO:0007669"/>
    <property type="project" value="InterPro"/>
</dbReference>
<dbReference type="InterPro" id="IPR036259">
    <property type="entry name" value="MFS_trans_sf"/>
</dbReference>
<dbReference type="GO" id="GO:0016020">
    <property type="term" value="C:membrane"/>
    <property type="evidence" value="ECO:0007669"/>
    <property type="project" value="UniProtKB-SubCell"/>
</dbReference>
<feature type="transmembrane region" description="Helical" evidence="6">
    <location>
        <begin position="107"/>
        <end position="129"/>
    </location>
</feature>
<feature type="transmembrane region" description="Helical" evidence="6">
    <location>
        <begin position="81"/>
        <end position="101"/>
    </location>
</feature>
<gene>
    <name evidence="8" type="ORF">HAP41_0000014700</name>
</gene>
<dbReference type="EMBL" id="CP096255">
    <property type="protein sequence ID" value="UPT90087.1"/>
    <property type="molecule type" value="Genomic_DNA"/>
</dbReference>
<evidence type="ECO:0000256" key="5">
    <source>
        <dbReference type="ARBA" id="ARBA00023136"/>
    </source>
</evidence>
<evidence type="ECO:0000256" key="6">
    <source>
        <dbReference type="SAM" id="Phobius"/>
    </source>
</evidence>
<keyword evidence="3 6" id="KW-0812">Transmembrane</keyword>
<accession>A0A8U0FTW9</accession>
<dbReference type="PANTHER" id="PTHR42718">
    <property type="entry name" value="MAJOR FACILITATOR SUPERFAMILY MULTIDRUG TRANSPORTER MFSC"/>
    <property type="match status" value="1"/>
</dbReference>
<evidence type="ECO:0000313" key="9">
    <source>
        <dbReference type="Proteomes" id="UP000551709"/>
    </source>
</evidence>
<reference evidence="8" key="1">
    <citation type="journal article" date="2017" name="Syst. Appl. Microbiol.">
        <title>Soybeans inoculated with root zone soils of Canadian native legumes harbour diverse and novel Bradyrhizobium spp. that possess agricultural potential.</title>
        <authorList>
            <person name="Bromfield E.S.P."/>
            <person name="Cloutier S."/>
            <person name="Tambong J.T."/>
            <person name="Tran Thi T.V."/>
        </authorList>
    </citation>
    <scope>NUCLEOTIDE SEQUENCE</scope>
    <source>
        <strain evidence="8">1S5</strain>
    </source>
</reference>
<evidence type="ECO:0000256" key="4">
    <source>
        <dbReference type="ARBA" id="ARBA00022989"/>
    </source>
</evidence>
<keyword evidence="2" id="KW-0813">Transport</keyword>
<dbReference type="RefSeq" id="WP_248577205.1">
    <property type="nucleotide sequence ID" value="NZ_CP096255.1"/>
</dbReference>
<dbReference type="PROSITE" id="PS50850">
    <property type="entry name" value="MFS"/>
    <property type="match status" value="1"/>
</dbReference>
<dbReference type="Gene3D" id="1.20.1250.20">
    <property type="entry name" value="MFS general substrate transporter like domains"/>
    <property type="match status" value="1"/>
</dbReference>
<feature type="transmembrane region" description="Helical" evidence="6">
    <location>
        <begin position="54"/>
        <end position="74"/>
    </location>
</feature>
<evidence type="ECO:0000256" key="3">
    <source>
        <dbReference type="ARBA" id="ARBA00022692"/>
    </source>
</evidence>
<keyword evidence="4 6" id="KW-1133">Transmembrane helix</keyword>
<name>A0A8U0FTW9_9BRAD</name>
<comment type="subcellular location">
    <subcellularLocation>
        <location evidence="1">Membrane</location>
        <topology evidence="1">Multi-pass membrane protein</topology>
    </subcellularLocation>
</comment>
<sequence>MSTTLPSTATGGHHAISAAALMATYMQAVNISIPNAALPHIQATLSMANDEVGWVFSSYIAASAVTMSITQWLAGRYGRKAVYQAALAVFTLGLVLDTLATTSIQFVLARILQGAASGPLAPLSLAILLEATPAVRQARMGLALTVCSLLGISTGPALGGWLSEYYGWPSIFYVTCP</sequence>
<dbReference type="Pfam" id="PF07690">
    <property type="entry name" value="MFS_1"/>
    <property type="match status" value="1"/>
</dbReference>
<organism evidence="8 9">
    <name type="scientific">Bradyrhizobium barranii subsp. apii</name>
    <dbReference type="NCBI Taxonomy" id="2819348"/>
    <lineage>
        <taxon>Bacteria</taxon>
        <taxon>Pseudomonadati</taxon>
        <taxon>Pseudomonadota</taxon>
        <taxon>Alphaproteobacteria</taxon>
        <taxon>Hyphomicrobiales</taxon>
        <taxon>Nitrobacteraceae</taxon>
        <taxon>Bradyrhizobium</taxon>
        <taxon>Bradyrhizobium barranii</taxon>
    </lineage>
</organism>
<evidence type="ECO:0000313" key="8">
    <source>
        <dbReference type="EMBL" id="UPT90087.1"/>
    </source>
</evidence>
<dbReference type="Proteomes" id="UP000551709">
    <property type="component" value="Chromosome"/>
</dbReference>
<reference evidence="8" key="2">
    <citation type="submission" date="2022-04" db="EMBL/GenBank/DDBJ databases">
        <authorList>
            <person name="Bromfield E.S.P."/>
            <person name="Cloutier S."/>
        </authorList>
    </citation>
    <scope>NUCLEOTIDE SEQUENCE</scope>
    <source>
        <strain evidence="8">1S5</strain>
    </source>
</reference>
<dbReference type="InterPro" id="IPR011701">
    <property type="entry name" value="MFS"/>
</dbReference>
<keyword evidence="5 6" id="KW-0472">Membrane</keyword>
<dbReference type="InterPro" id="IPR020846">
    <property type="entry name" value="MFS_dom"/>
</dbReference>
<feature type="domain" description="Major facilitator superfamily (MFS) profile" evidence="7">
    <location>
        <begin position="16"/>
        <end position="177"/>
    </location>
</feature>